<evidence type="ECO:0000256" key="3">
    <source>
        <dbReference type="ARBA" id="ARBA00022553"/>
    </source>
</evidence>
<dbReference type="Proteomes" id="UP000321960">
    <property type="component" value="Unassembled WGS sequence"/>
</dbReference>
<keyword evidence="12" id="KW-1185">Reference proteome</keyword>
<evidence type="ECO:0000256" key="2">
    <source>
        <dbReference type="ARBA" id="ARBA00012438"/>
    </source>
</evidence>
<evidence type="ECO:0000259" key="8">
    <source>
        <dbReference type="PROSITE" id="PS50110"/>
    </source>
</evidence>
<dbReference type="Proteomes" id="UP001156856">
    <property type="component" value="Unassembled WGS sequence"/>
</dbReference>
<feature type="domain" description="Response regulatory" evidence="8">
    <location>
        <begin position="692"/>
        <end position="802"/>
    </location>
</feature>
<organism evidence="9 11">
    <name type="scientific">Methylobacterium oxalidis</name>
    <dbReference type="NCBI Taxonomy" id="944322"/>
    <lineage>
        <taxon>Bacteria</taxon>
        <taxon>Pseudomonadati</taxon>
        <taxon>Pseudomonadota</taxon>
        <taxon>Alphaproteobacteria</taxon>
        <taxon>Hyphomicrobiales</taxon>
        <taxon>Methylobacteriaceae</taxon>
        <taxon>Methylobacterium</taxon>
    </lineage>
</organism>
<evidence type="ECO:0000256" key="5">
    <source>
        <dbReference type="ARBA" id="ARBA00023163"/>
    </source>
</evidence>
<accession>A0A512J5U3</accession>
<dbReference type="GO" id="GO:0000155">
    <property type="term" value="F:phosphorelay sensor kinase activity"/>
    <property type="evidence" value="ECO:0007669"/>
    <property type="project" value="InterPro"/>
</dbReference>
<keyword evidence="7" id="KW-0812">Transmembrane</keyword>
<dbReference type="EMBL" id="BSPK01000051">
    <property type="protein sequence ID" value="GLS64684.1"/>
    <property type="molecule type" value="Genomic_DNA"/>
</dbReference>
<dbReference type="SMART" id="SM00448">
    <property type="entry name" value="REC"/>
    <property type="match status" value="1"/>
</dbReference>
<keyword evidence="4" id="KW-0805">Transcription regulation</keyword>
<dbReference type="EMBL" id="BJZU01000065">
    <property type="protein sequence ID" value="GEP05272.1"/>
    <property type="molecule type" value="Genomic_DNA"/>
</dbReference>
<dbReference type="EC" id="2.7.13.3" evidence="2"/>
<evidence type="ECO:0000313" key="12">
    <source>
        <dbReference type="Proteomes" id="UP001156856"/>
    </source>
</evidence>
<evidence type="ECO:0000256" key="7">
    <source>
        <dbReference type="SAM" id="Phobius"/>
    </source>
</evidence>
<dbReference type="RefSeq" id="WP_147026845.1">
    <property type="nucleotide sequence ID" value="NZ_BJZU01000065.1"/>
</dbReference>
<keyword evidence="3 6" id="KW-0597">Phosphoprotein</keyword>
<dbReference type="SUPFAM" id="SSF47384">
    <property type="entry name" value="Homodimeric domain of signal transducing histidine kinase"/>
    <property type="match status" value="1"/>
</dbReference>
<reference evidence="12" key="2">
    <citation type="journal article" date="2019" name="Int. J. Syst. Evol. Microbiol.">
        <title>The Global Catalogue of Microorganisms (GCM) 10K type strain sequencing project: providing services to taxonomists for standard genome sequencing and annotation.</title>
        <authorList>
            <consortium name="The Broad Institute Genomics Platform"/>
            <consortium name="The Broad Institute Genome Sequencing Center for Infectious Disease"/>
            <person name="Wu L."/>
            <person name="Ma J."/>
        </authorList>
    </citation>
    <scope>NUCLEOTIDE SEQUENCE [LARGE SCALE GENOMIC DNA]</scope>
    <source>
        <strain evidence="12">NBRC 107715</strain>
    </source>
</reference>
<proteinExistence type="predicted"/>
<keyword evidence="7" id="KW-1133">Transmembrane helix</keyword>
<feature type="transmembrane region" description="Helical" evidence="7">
    <location>
        <begin position="12"/>
        <end position="33"/>
    </location>
</feature>
<dbReference type="PANTHER" id="PTHR44591">
    <property type="entry name" value="STRESS RESPONSE REGULATOR PROTEIN 1"/>
    <property type="match status" value="1"/>
</dbReference>
<dbReference type="OrthoDB" id="7992775at2"/>
<evidence type="ECO:0000313" key="10">
    <source>
        <dbReference type="EMBL" id="GLS64684.1"/>
    </source>
</evidence>
<dbReference type="PANTHER" id="PTHR44591:SF3">
    <property type="entry name" value="RESPONSE REGULATORY DOMAIN-CONTAINING PROTEIN"/>
    <property type="match status" value="1"/>
</dbReference>
<reference evidence="9 11" key="3">
    <citation type="submission" date="2019-07" db="EMBL/GenBank/DDBJ databases">
        <title>Whole genome shotgun sequence of Methylobacterium oxalidis NBRC 107715.</title>
        <authorList>
            <person name="Hosoyama A."/>
            <person name="Uohara A."/>
            <person name="Ohji S."/>
            <person name="Ichikawa N."/>
        </authorList>
    </citation>
    <scope>NUCLEOTIDE SEQUENCE [LARGE SCALE GENOMIC DNA]</scope>
    <source>
        <strain evidence="9 11">NBRC 107715</strain>
    </source>
</reference>
<dbReference type="InterPro" id="IPR036097">
    <property type="entry name" value="HisK_dim/P_sf"/>
</dbReference>
<evidence type="ECO:0000313" key="11">
    <source>
        <dbReference type="Proteomes" id="UP000321960"/>
    </source>
</evidence>
<dbReference type="Pfam" id="PF00072">
    <property type="entry name" value="Response_reg"/>
    <property type="match status" value="1"/>
</dbReference>
<comment type="catalytic activity">
    <reaction evidence="1">
        <text>ATP + protein L-histidine = ADP + protein N-phospho-L-histidine.</text>
        <dbReference type="EC" id="2.7.13.3"/>
    </reaction>
</comment>
<dbReference type="Gene3D" id="1.10.287.130">
    <property type="match status" value="1"/>
</dbReference>
<dbReference type="PROSITE" id="PS50110">
    <property type="entry name" value="RESPONSE_REGULATORY"/>
    <property type="match status" value="1"/>
</dbReference>
<dbReference type="AlphaFoldDB" id="A0A512J5U3"/>
<evidence type="ECO:0000256" key="6">
    <source>
        <dbReference type="PROSITE-ProRule" id="PRU00169"/>
    </source>
</evidence>
<keyword evidence="7" id="KW-0472">Membrane</keyword>
<evidence type="ECO:0000256" key="1">
    <source>
        <dbReference type="ARBA" id="ARBA00000085"/>
    </source>
</evidence>
<reference evidence="10" key="4">
    <citation type="submission" date="2023-01" db="EMBL/GenBank/DDBJ databases">
        <title>Draft genome sequence of Methylobacterium oxalidis strain NBRC 107715.</title>
        <authorList>
            <person name="Sun Q."/>
            <person name="Mori K."/>
        </authorList>
    </citation>
    <scope>NUCLEOTIDE SEQUENCE</scope>
    <source>
        <strain evidence="10">NBRC 107715</strain>
    </source>
</reference>
<protein>
    <recommendedName>
        <fullName evidence="2">histidine kinase</fullName>
        <ecNumber evidence="2">2.7.13.3</ecNumber>
    </recommendedName>
</protein>
<dbReference type="CDD" id="cd00156">
    <property type="entry name" value="REC"/>
    <property type="match status" value="1"/>
</dbReference>
<dbReference type="Gene3D" id="3.40.50.2300">
    <property type="match status" value="1"/>
</dbReference>
<feature type="transmembrane region" description="Helical" evidence="7">
    <location>
        <begin position="252"/>
        <end position="271"/>
    </location>
</feature>
<dbReference type="SMART" id="SM00388">
    <property type="entry name" value="HisKA"/>
    <property type="match status" value="1"/>
</dbReference>
<sequence length="809" mass="84812">MLDSVRIPLKAWNALQLAGIAALAFGLTWFGLAGTRLAAGDPRVDAAARAFAEAVDDGLHEAVVDARGVALLLQPNDAGLSDAVRSAMLRDWIAIKPRYQAVSLVGPAGEVRAAEDPRRVGTGLGPRPVSARVRNAEIMVVTAADGAAGPFELLLSLGAPARSGQVVLRADAGFFTRIEERVRRALDLPEGAAFEVTAADGRNLAGTPSPDGRGQAEAVAPTRGFGELASPGWLVTARATRMEAAAGGAGRTLGLGLAVVLAAAGLGYALGGRAARPLRRLVAEPAAEEASASPVSEIDAVARLVAGRAQSAESRLARAGTGIDRIRGRLQTFESMSGWTYWEIDPETRRVIWSDRDVVGAPATVDRTAEWSDLADRIDPADHALLDLSVKAALEADGPHDVVLRTRPAGPERGRRVLVRFLRGGEPEGRAAARVHALSRAFAEDGATVPDLAGSANERRRSLVLRRVTDGIVHDFNDVLTVVLANLGVLRRRHALDAEQARLVDGALAGALRGSALTRRILSLVRSDGESLAESDLAATVAAILPFLQTNVLRGTPVIDRLPQGLPKVLCSERFLEVALLNVAFHFRDVGLEGFAVGAAEHEAGKPPGLGLPPRPYVRVLLASGRPVPGARPRTGSGQALETVSRLLAEVGGGWRVAADGTGEAAFLAEIWLPAAEREAEAAAPAWQPSLRILLVESDSLVRTSLAEALTDLGHAVVQAASGAHALALLAENAAYDAMIADQSMPVMTGLQLAATVVERHPQIRIVLASPHGHLPAAARRFLQLDKPFRQEDLAALLGTVAAPVARAA</sequence>
<gene>
    <name evidence="10" type="ORF">GCM10007888_30650</name>
    <name evidence="9" type="ORF">MOX02_33100</name>
</gene>
<dbReference type="InterPro" id="IPR003661">
    <property type="entry name" value="HisK_dim/P_dom"/>
</dbReference>
<dbReference type="InterPro" id="IPR011006">
    <property type="entry name" value="CheY-like_superfamily"/>
</dbReference>
<feature type="modified residue" description="4-aspartylphosphate" evidence="6">
    <location>
        <position position="742"/>
    </location>
</feature>
<evidence type="ECO:0000313" key="9">
    <source>
        <dbReference type="EMBL" id="GEP05272.1"/>
    </source>
</evidence>
<name>A0A512J5U3_9HYPH</name>
<dbReference type="CDD" id="cd00082">
    <property type="entry name" value="HisKA"/>
    <property type="match status" value="1"/>
</dbReference>
<evidence type="ECO:0000256" key="4">
    <source>
        <dbReference type="ARBA" id="ARBA00023015"/>
    </source>
</evidence>
<keyword evidence="5" id="KW-0804">Transcription</keyword>
<dbReference type="InterPro" id="IPR001789">
    <property type="entry name" value="Sig_transdc_resp-reg_receiver"/>
</dbReference>
<dbReference type="InterPro" id="IPR050595">
    <property type="entry name" value="Bact_response_regulator"/>
</dbReference>
<reference evidence="10" key="1">
    <citation type="journal article" date="2014" name="Int. J. Syst. Evol. Microbiol.">
        <title>Complete genome of a new Firmicutes species belonging to the dominant human colonic microbiota ('Ruminococcus bicirculans') reveals two chromosomes and a selective capacity to utilize plant glucans.</title>
        <authorList>
            <consortium name="NISC Comparative Sequencing Program"/>
            <person name="Wegmann U."/>
            <person name="Louis P."/>
            <person name="Goesmann A."/>
            <person name="Henrissat B."/>
            <person name="Duncan S.H."/>
            <person name="Flint H.J."/>
        </authorList>
    </citation>
    <scope>NUCLEOTIDE SEQUENCE</scope>
    <source>
        <strain evidence="10">NBRC 107715</strain>
    </source>
</reference>
<comment type="caution">
    <text evidence="9">The sequence shown here is derived from an EMBL/GenBank/DDBJ whole genome shotgun (WGS) entry which is preliminary data.</text>
</comment>
<dbReference type="SUPFAM" id="SSF52172">
    <property type="entry name" value="CheY-like"/>
    <property type="match status" value="1"/>
</dbReference>